<evidence type="ECO:0008006" key="4">
    <source>
        <dbReference type="Google" id="ProtNLM"/>
    </source>
</evidence>
<feature type="region of interest" description="Disordered" evidence="1">
    <location>
        <begin position="267"/>
        <end position="310"/>
    </location>
</feature>
<protein>
    <recommendedName>
        <fullName evidence="4">BRCT domain-containing protein</fullName>
    </recommendedName>
</protein>
<feature type="region of interest" description="Disordered" evidence="1">
    <location>
        <begin position="633"/>
        <end position="691"/>
    </location>
</feature>
<feature type="compositionally biased region" description="Basic residues" evidence="1">
    <location>
        <begin position="633"/>
        <end position="645"/>
    </location>
</feature>
<feature type="compositionally biased region" description="Polar residues" evidence="1">
    <location>
        <begin position="267"/>
        <end position="307"/>
    </location>
</feature>
<proteinExistence type="predicted"/>
<feature type="region of interest" description="Disordered" evidence="1">
    <location>
        <begin position="142"/>
        <end position="251"/>
    </location>
</feature>
<dbReference type="RefSeq" id="XP_066084715.1">
    <property type="nucleotide sequence ID" value="XM_066228618.1"/>
</dbReference>
<accession>A0AAX4KKR7</accession>
<evidence type="ECO:0000256" key="1">
    <source>
        <dbReference type="SAM" id="MobiDB-lite"/>
    </source>
</evidence>
<feature type="region of interest" description="Disordered" evidence="1">
    <location>
        <begin position="363"/>
        <end position="460"/>
    </location>
</feature>
<gene>
    <name evidence="2" type="ORF">V865_004843</name>
</gene>
<evidence type="ECO:0000313" key="2">
    <source>
        <dbReference type="EMBL" id="WWD06748.1"/>
    </source>
</evidence>
<feature type="compositionally biased region" description="Polar residues" evidence="1">
    <location>
        <begin position="372"/>
        <end position="384"/>
    </location>
</feature>
<keyword evidence="3" id="KW-1185">Reference proteome</keyword>
<dbReference type="GeneID" id="91103644"/>
<feature type="compositionally biased region" description="Low complexity" evidence="1">
    <location>
        <begin position="13"/>
        <end position="23"/>
    </location>
</feature>
<dbReference type="Proteomes" id="UP001358614">
    <property type="component" value="Chromosome 1"/>
</dbReference>
<organism evidence="2 3">
    <name type="scientific">Kwoniella europaea PYCC6329</name>
    <dbReference type="NCBI Taxonomy" id="1423913"/>
    <lineage>
        <taxon>Eukaryota</taxon>
        <taxon>Fungi</taxon>
        <taxon>Dikarya</taxon>
        <taxon>Basidiomycota</taxon>
        <taxon>Agaricomycotina</taxon>
        <taxon>Tremellomycetes</taxon>
        <taxon>Tremellales</taxon>
        <taxon>Cryptococcaceae</taxon>
        <taxon>Kwoniella</taxon>
    </lineage>
</organism>
<reference evidence="2 3" key="1">
    <citation type="submission" date="2024-01" db="EMBL/GenBank/DDBJ databases">
        <title>Comparative genomics of Cryptococcus and Kwoniella reveals pathogenesis evolution and contrasting modes of karyotype evolution via chromosome fusion or intercentromeric recombination.</title>
        <authorList>
            <person name="Coelho M.A."/>
            <person name="David-Palma M."/>
            <person name="Shea T."/>
            <person name="Bowers K."/>
            <person name="McGinley-Smith S."/>
            <person name="Mohammad A.W."/>
            <person name="Gnirke A."/>
            <person name="Yurkov A.M."/>
            <person name="Nowrousian M."/>
            <person name="Sun S."/>
            <person name="Cuomo C.A."/>
            <person name="Heitman J."/>
        </authorList>
    </citation>
    <scope>NUCLEOTIDE SEQUENCE [LARGE SCALE GENOMIC DNA]</scope>
    <source>
        <strain evidence="2 3">PYCC6329</strain>
    </source>
</reference>
<evidence type="ECO:0000313" key="3">
    <source>
        <dbReference type="Proteomes" id="UP001358614"/>
    </source>
</evidence>
<sequence length="884" mass="98217">MSTSPNSPFACLSSGTPGPCSTTGGNINLKSPYTPRFHPISIYTSLTHNSSSIDGSPFDGNPNEYHKRRAHSASSHIRPAMKKTKTIMLSSPHSSSTITSQGVHVPSFIQQSDEGKNNIHSLHKNGVEQTTVRPSADCGMKKAASTHCRQEETGIGVKGRNQGKSASAHQTLPIPPKRPTWKTQASPISSPTRGTSTVSSTQVPRADDEVDELCDDVSIKEEETEVVQNANDDRRSVPPTGDGNDVTPYGPTVAPLLVELNTRSDNALKSTSSISPPPQTLDQPTSTGAITPTPSDVTKSSLTSSPSLDERTNIVDTPFVKPVTPAVAPQARVQSISKVSSKLSCVEIPSIRRARLSKYKKLSIPSMPPDSEANQSIIGNTLNPFSHAPPSLSDPNQNSHSADILGSQISIDKKDRSKTKKRKSQVEQDVEQSEGPSRKRTMVDQHTVEVKVEPEENNLNPQEMLRRGRAKKFDDYWLSDGRSSDAKRKKIQIERERCRLLVRGHLMILKKKPSSYLRECKVLVNPSLFSSKMKKTIRKLVQMIRLAGGSIIGDFNDFASSNGRKSSVHVQIHSSSHTKVKGEPGNQKIYHLDLYEFLQWFDRRSLNPSPFIDTSSQNKVRPTVDPRDVVIHSAKHSKKSRHKAPRPIPSDQFYGNTAASNRVLDVNPNSRALSGSRAELRHAKQRHITRSTFTVRPSIGSSNSRSTSDIASAPTETPLDRLAKLFKRARAPRIRSEWLSVSESQSLSEAKQKGKEAVEGFYNDRRLKWYKTAFLELAEWTGETDLLRQHVVHRVRGYKIASLDENRTMSRIIKNAGGLILNNEQPAQKHRRFALVKPNEISHEIRTLAVREEVLLKTEIELCHYLFDRYLKAKVLPEQLAELF</sequence>
<dbReference type="EMBL" id="CP144089">
    <property type="protein sequence ID" value="WWD06748.1"/>
    <property type="molecule type" value="Genomic_DNA"/>
</dbReference>
<name>A0AAX4KKR7_9TREE</name>
<feature type="compositionally biased region" description="Basic and acidic residues" evidence="1">
    <location>
        <begin position="441"/>
        <end position="454"/>
    </location>
</feature>
<dbReference type="KEGG" id="ker:91103644"/>
<feature type="compositionally biased region" description="Polar residues" evidence="1">
    <location>
        <begin position="181"/>
        <end position="203"/>
    </location>
</feature>
<feature type="region of interest" description="Disordered" evidence="1">
    <location>
        <begin position="1"/>
        <end position="23"/>
    </location>
</feature>
<dbReference type="AlphaFoldDB" id="A0AAX4KKR7"/>